<name>A0ACB9HPM8_9ASTR</name>
<organism evidence="1 2">
    <name type="scientific">Smallanthus sonchifolius</name>
    <dbReference type="NCBI Taxonomy" id="185202"/>
    <lineage>
        <taxon>Eukaryota</taxon>
        <taxon>Viridiplantae</taxon>
        <taxon>Streptophyta</taxon>
        <taxon>Embryophyta</taxon>
        <taxon>Tracheophyta</taxon>
        <taxon>Spermatophyta</taxon>
        <taxon>Magnoliopsida</taxon>
        <taxon>eudicotyledons</taxon>
        <taxon>Gunneridae</taxon>
        <taxon>Pentapetalae</taxon>
        <taxon>asterids</taxon>
        <taxon>campanulids</taxon>
        <taxon>Asterales</taxon>
        <taxon>Asteraceae</taxon>
        <taxon>Asteroideae</taxon>
        <taxon>Heliantheae alliance</taxon>
        <taxon>Millerieae</taxon>
        <taxon>Smallanthus</taxon>
    </lineage>
</organism>
<dbReference type="EMBL" id="CM042028">
    <property type="protein sequence ID" value="KAI3797859.1"/>
    <property type="molecule type" value="Genomic_DNA"/>
</dbReference>
<reference evidence="2" key="1">
    <citation type="journal article" date="2022" name="Mol. Ecol. Resour.">
        <title>The genomes of chicory, endive, great burdock and yacon provide insights into Asteraceae palaeo-polyploidization history and plant inulin production.</title>
        <authorList>
            <person name="Fan W."/>
            <person name="Wang S."/>
            <person name="Wang H."/>
            <person name="Wang A."/>
            <person name="Jiang F."/>
            <person name="Liu H."/>
            <person name="Zhao H."/>
            <person name="Xu D."/>
            <person name="Zhang Y."/>
        </authorList>
    </citation>
    <scope>NUCLEOTIDE SEQUENCE [LARGE SCALE GENOMIC DNA]</scope>
    <source>
        <strain evidence="2">cv. Yunnan</strain>
    </source>
</reference>
<reference evidence="1 2" key="2">
    <citation type="journal article" date="2022" name="Mol. Ecol. Resour.">
        <title>The genomes of chicory, endive, great burdock and yacon provide insights into Asteraceae paleo-polyploidization history and plant inulin production.</title>
        <authorList>
            <person name="Fan W."/>
            <person name="Wang S."/>
            <person name="Wang H."/>
            <person name="Wang A."/>
            <person name="Jiang F."/>
            <person name="Liu H."/>
            <person name="Zhao H."/>
            <person name="Xu D."/>
            <person name="Zhang Y."/>
        </authorList>
    </citation>
    <scope>NUCLEOTIDE SEQUENCE [LARGE SCALE GENOMIC DNA]</scope>
    <source>
        <strain evidence="2">cv. Yunnan</strain>
        <tissue evidence="1">Leaves</tissue>
    </source>
</reference>
<sequence length="101" mass="12665">MIRSMRREYDGWMPITKIQWDRNFKENILADERHEALMKKKQEAMDRNNMYARNQAYMHEQEINNRYLDAQQYRHYNDFYADSRPPYDDPYDDPELNRRTH</sequence>
<dbReference type="Proteomes" id="UP001056120">
    <property type="component" value="Linkage Group LG11"/>
</dbReference>
<protein>
    <submittedName>
        <fullName evidence="1">Uncharacterized protein</fullName>
    </submittedName>
</protein>
<accession>A0ACB9HPM8</accession>
<evidence type="ECO:0000313" key="2">
    <source>
        <dbReference type="Proteomes" id="UP001056120"/>
    </source>
</evidence>
<gene>
    <name evidence="1" type="ORF">L1987_33123</name>
</gene>
<comment type="caution">
    <text evidence="1">The sequence shown here is derived from an EMBL/GenBank/DDBJ whole genome shotgun (WGS) entry which is preliminary data.</text>
</comment>
<proteinExistence type="predicted"/>
<evidence type="ECO:0000313" key="1">
    <source>
        <dbReference type="EMBL" id="KAI3797859.1"/>
    </source>
</evidence>
<keyword evidence="2" id="KW-1185">Reference proteome</keyword>